<keyword evidence="3" id="KW-1185">Reference proteome</keyword>
<evidence type="ECO:0000313" key="2">
    <source>
        <dbReference type="EMBL" id="GAA3378087.1"/>
    </source>
</evidence>
<name>A0ABP6SJC8_9ACTN</name>
<comment type="caution">
    <text evidence="2">The sequence shown here is derived from an EMBL/GenBank/DDBJ whole genome shotgun (WGS) entry which is preliminary data.</text>
</comment>
<evidence type="ECO:0000313" key="3">
    <source>
        <dbReference type="Proteomes" id="UP001499990"/>
    </source>
</evidence>
<dbReference type="InterPro" id="IPR025349">
    <property type="entry name" value="DUF4253"/>
</dbReference>
<protein>
    <recommendedName>
        <fullName evidence="1">DUF4253 domain-containing protein</fullName>
    </recommendedName>
</protein>
<proteinExistence type="predicted"/>
<organism evidence="2 3">
    <name type="scientific">Streptomyces sannanensis</name>
    <dbReference type="NCBI Taxonomy" id="285536"/>
    <lineage>
        <taxon>Bacteria</taxon>
        <taxon>Bacillati</taxon>
        <taxon>Actinomycetota</taxon>
        <taxon>Actinomycetes</taxon>
        <taxon>Kitasatosporales</taxon>
        <taxon>Streptomycetaceae</taxon>
        <taxon>Streptomyces</taxon>
    </lineage>
</organism>
<gene>
    <name evidence="2" type="ORF">GCM10020367_56240</name>
</gene>
<reference evidence="3" key="1">
    <citation type="journal article" date="2019" name="Int. J. Syst. Evol. Microbiol.">
        <title>The Global Catalogue of Microorganisms (GCM) 10K type strain sequencing project: providing services to taxonomists for standard genome sequencing and annotation.</title>
        <authorList>
            <consortium name="The Broad Institute Genomics Platform"/>
            <consortium name="The Broad Institute Genome Sequencing Center for Infectious Disease"/>
            <person name="Wu L."/>
            <person name="Ma J."/>
        </authorList>
    </citation>
    <scope>NUCLEOTIDE SEQUENCE [LARGE SCALE GENOMIC DNA]</scope>
    <source>
        <strain evidence="3">JCM 9651</strain>
    </source>
</reference>
<dbReference type="Proteomes" id="UP001499990">
    <property type="component" value="Unassembled WGS sequence"/>
</dbReference>
<evidence type="ECO:0000259" key="1">
    <source>
        <dbReference type="Pfam" id="PF14062"/>
    </source>
</evidence>
<accession>A0ABP6SJC8</accession>
<feature type="domain" description="DUF4253" evidence="1">
    <location>
        <begin position="196"/>
        <end position="291"/>
    </location>
</feature>
<dbReference type="EMBL" id="BAAAYL010000001">
    <property type="protein sequence ID" value="GAA3378087.1"/>
    <property type="molecule type" value="Genomic_DNA"/>
</dbReference>
<sequence length="291" mass="32127">MKQNPSKESLRAVLGEMARADFMEDRGDAGPAVFESAVSDSGIEVHGVRVPPSVARAAWEFLRARHGRSGWYPFLTVFGPVELVAHDRGGQPWGGGSRQLLDAALAADPEDVVSGLVHSVFREMAEIYIPPRSDDDLREIEEIRLLFDADHTALSLCAEFSEPLPGIPRRAESMGRNMWLNLVRARGGYGIPALFPRLLQTPNWSGYPDDRELLPADHVAVLGHWHKTHGADFYYADSAALDLLVKNPPRDRRAAAKAAVEQYVYCPDSIPDPESAGNGQVGSSVWSFWWD</sequence>
<dbReference type="Pfam" id="PF14062">
    <property type="entry name" value="DUF4253"/>
    <property type="match status" value="1"/>
</dbReference>